<dbReference type="EMBL" id="CP002799">
    <property type="protein sequence ID" value="AEG51306.1"/>
    <property type="molecule type" value="Genomic_DNA"/>
</dbReference>
<dbReference type="KEGG" id="sch:Sphch_3723"/>
<dbReference type="HOGENOM" id="CLU_056887_2_0_5"/>
<dbReference type="NCBIfam" id="TIGR00129">
    <property type="entry name" value="fdhD_narQ"/>
    <property type="match status" value="1"/>
</dbReference>
<accession>F6F190</accession>
<dbReference type="SUPFAM" id="SSF53927">
    <property type="entry name" value="Cytidine deaminase-like"/>
    <property type="match status" value="1"/>
</dbReference>
<dbReference type="GO" id="GO:0006777">
    <property type="term" value="P:Mo-molybdopterin cofactor biosynthetic process"/>
    <property type="evidence" value="ECO:0007669"/>
    <property type="project" value="UniProtKB-UniRule"/>
</dbReference>
<comment type="similarity">
    <text evidence="3">Belongs to the FdhD family.</text>
</comment>
<dbReference type="PANTHER" id="PTHR30592">
    <property type="entry name" value="FORMATE DEHYDROGENASE"/>
    <property type="match status" value="1"/>
</dbReference>
<gene>
    <name evidence="3" type="primary">fdhD</name>
    <name evidence="4" type="ORF">Sphch_3723</name>
</gene>
<keyword evidence="2 3" id="KW-0501">Molybdenum cofactor biosynthesis</keyword>
<dbReference type="Proteomes" id="UP000007150">
    <property type="component" value="Chromosome 2"/>
</dbReference>
<dbReference type="AlphaFoldDB" id="F6F190"/>
<organism evidence="4 5">
    <name type="scientific">Sphingobium chlorophenolicum L-1</name>
    <dbReference type="NCBI Taxonomy" id="690566"/>
    <lineage>
        <taxon>Bacteria</taxon>
        <taxon>Pseudomonadati</taxon>
        <taxon>Pseudomonadota</taxon>
        <taxon>Alphaproteobacteria</taxon>
        <taxon>Sphingomonadales</taxon>
        <taxon>Sphingomonadaceae</taxon>
        <taxon>Sphingobium</taxon>
    </lineage>
</organism>
<dbReference type="PANTHER" id="PTHR30592:SF1">
    <property type="entry name" value="SULFUR CARRIER PROTEIN FDHD"/>
    <property type="match status" value="1"/>
</dbReference>
<comment type="subcellular location">
    <subcellularLocation>
        <location evidence="3">Cytoplasm</location>
    </subcellularLocation>
</comment>
<dbReference type="InterPro" id="IPR003786">
    <property type="entry name" value="FdhD"/>
</dbReference>
<dbReference type="Gene3D" id="3.10.20.10">
    <property type="match status" value="1"/>
</dbReference>
<dbReference type="Pfam" id="PF02634">
    <property type="entry name" value="FdhD-NarQ"/>
    <property type="match status" value="1"/>
</dbReference>
<evidence type="ECO:0000313" key="4">
    <source>
        <dbReference type="EMBL" id="AEG51306.1"/>
    </source>
</evidence>
<keyword evidence="5" id="KW-1185">Reference proteome</keyword>
<dbReference type="Gene3D" id="3.40.140.10">
    <property type="entry name" value="Cytidine Deaminase, domain 2"/>
    <property type="match status" value="1"/>
</dbReference>
<name>F6F190_SPHCR</name>
<evidence type="ECO:0000256" key="2">
    <source>
        <dbReference type="ARBA" id="ARBA00023150"/>
    </source>
</evidence>
<dbReference type="InterPro" id="IPR016193">
    <property type="entry name" value="Cytidine_deaminase-like"/>
</dbReference>
<dbReference type="PIRSF" id="PIRSF015626">
    <property type="entry name" value="FdhD"/>
    <property type="match status" value="1"/>
</dbReference>
<reference evidence="4 5" key="1">
    <citation type="submission" date="2011-05" db="EMBL/GenBank/DDBJ databases">
        <title>Complete sequence of chromosome 2 of Sphingobium chlorophenolicum L-1.</title>
        <authorList>
            <consortium name="US DOE Joint Genome Institute"/>
            <person name="Lucas S."/>
            <person name="Han J."/>
            <person name="Lapidus A."/>
            <person name="Cheng J.-F."/>
            <person name="Goodwin L."/>
            <person name="Pitluck S."/>
            <person name="Peters L."/>
            <person name="Daligault H."/>
            <person name="Han C."/>
            <person name="Tapia R."/>
            <person name="Land M."/>
            <person name="Hauser L."/>
            <person name="Kyrpides N."/>
            <person name="Ivanova N."/>
            <person name="Pagani I."/>
            <person name="Turner P."/>
            <person name="Copley S."/>
            <person name="Woyke T."/>
        </authorList>
    </citation>
    <scope>NUCLEOTIDE SEQUENCE [LARGE SCALE GENOMIC DNA]</scope>
    <source>
        <strain evidence="4 5">L-1</strain>
    </source>
</reference>
<keyword evidence="1 3" id="KW-0963">Cytoplasm</keyword>
<comment type="function">
    <text evidence="3">Required for formate dehydrogenase (FDH) activity. Acts as a sulfur carrier protein that transfers sulfur from IscS to the molybdenum cofactor prior to its insertion into FDH.</text>
</comment>
<dbReference type="HAMAP" id="MF_00187">
    <property type="entry name" value="FdhD"/>
    <property type="match status" value="1"/>
</dbReference>
<proteinExistence type="inferred from homology"/>
<evidence type="ECO:0000256" key="3">
    <source>
        <dbReference type="HAMAP-Rule" id="MF_00187"/>
    </source>
</evidence>
<feature type="active site" description="Cysteine persulfide intermediate" evidence="3">
    <location>
        <position position="112"/>
    </location>
</feature>
<dbReference type="STRING" id="690566.Sphch_3723"/>
<dbReference type="GO" id="GO:0016783">
    <property type="term" value="F:sulfurtransferase activity"/>
    <property type="evidence" value="ECO:0007669"/>
    <property type="project" value="InterPro"/>
</dbReference>
<sequence>MNDAPEGRPALFTRVTPEGRAAPATRELAEEVPVAIEYNGIGYAVLMATPADVGDLVLGFALAERLIGRDDPPFDVDAHATEQGIVARATLPQERTEALLSRVRHRASESSCGICGVENLEQAIRPLPPVACRTLADKSAIFRALDELARHQPLNARTGAVHVAALAAADGSIRLAREDVGRHNAFDKLIGAMRRRGWQWDGGFALLSSRCSYELVEKAVLADCPLLATISAPTRLAAERAAGAGLPLAVLARPDAILLSGDWLES</sequence>
<protein>
    <recommendedName>
        <fullName evidence="3">Sulfur carrier protein FdhD</fullName>
    </recommendedName>
</protein>
<dbReference type="GO" id="GO:0005737">
    <property type="term" value="C:cytoplasm"/>
    <property type="evidence" value="ECO:0007669"/>
    <property type="project" value="UniProtKB-SubCell"/>
</dbReference>
<evidence type="ECO:0000256" key="1">
    <source>
        <dbReference type="ARBA" id="ARBA00022490"/>
    </source>
</evidence>
<comment type="caution">
    <text evidence="3">Lacks conserved residue(s) required for the propagation of feature annotation.</text>
</comment>
<dbReference type="GO" id="GO:0097163">
    <property type="term" value="F:sulfur carrier activity"/>
    <property type="evidence" value="ECO:0007669"/>
    <property type="project" value="UniProtKB-UniRule"/>
</dbReference>
<evidence type="ECO:0000313" key="5">
    <source>
        <dbReference type="Proteomes" id="UP000007150"/>
    </source>
</evidence>
<dbReference type="RefSeq" id="WP_013849534.1">
    <property type="nucleotide sequence ID" value="NC_015594.1"/>
</dbReference>